<name>A0A0E9TU84_ANGAN</name>
<protein>
    <submittedName>
        <fullName evidence="1">Uncharacterized protein</fullName>
    </submittedName>
</protein>
<organism evidence="1">
    <name type="scientific">Anguilla anguilla</name>
    <name type="common">European freshwater eel</name>
    <name type="synonym">Muraena anguilla</name>
    <dbReference type="NCBI Taxonomy" id="7936"/>
    <lineage>
        <taxon>Eukaryota</taxon>
        <taxon>Metazoa</taxon>
        <taxon>Chordata</taxon>
        <taxon>Craniata</taxon>
        <taxon>Vertebrata</taxon>
        <taxon>Euteleostomi</taxon>
        <taxon>Actinopterygii</taxon>
        <taxon>Neopterygii</taxon>
        <taxon>Teleostei</taxon>
        <taxon>Anguilliformes</taxon>
        <taxon>Anguillidae</taxon>
        <taxon>Anguilla</taxon>
    </lineage>
</organism>
<dbReference type="AlphaFoldDB" id="A0A0E9TU84"/>
<sequence>MSLTENGVEVTGLGSIIPSFSVTLRKLPQLMSSYATCTQLKE</sequence>
<reference evidence="1" key="2">
    <citation type="journal article" date="2015" name="Fish Shellfish Immunol.">
        <title>Early steps in the European eel (Anguilla anguilla)-Vibrio vulnificus interaction in the gills: Role of the RtxA13 toxin.</title>
        <authorList>
            <person name="Callol A."/>
            <person name="Pajuelo D."/>
            <person name="Ebbesson L."/>
            <person name="Teles M."/>
            <person name="MacKenzie S."/>
            <person name="Amaro C."/>
        </authorList>
    </citation>
    <scope>NUCLEOTIDE SEQUENCE</scope>
</reference>
<accession>A0A0E9TU84</accession>
<evidence type="ECO:0000313" key="1">
    <source>
        <dbReference type="EMBL" id="JAH57136.1"/>
    </source>
</evidence>
<dbReference type="EMBL" id="GBXM01051441">
    <property type="protein sequence ID" value="JAH57136.1"/>
    <property type="molecule type" value="Transcribed_RNA"/>
</dbReference>
<reference evidence="1" key="1">
    <citation type="submission" date="2014-11" db="EMBL/GenBank/DDBJ databases">
        <authorList>
            <person name="Amaro Gonzalez C."/>
        </authorList>
    </citation>
    <scope>NUCLEOTIDE SEQUENCE</scope>
</reference>
<proteinExistence type="predicted"/>